<evidence type="ECO:0000256" key="1">
    <source>
        <dbReference type="SAM" id="MobiDB-lite"/>
    </source>
</evidence>
<feature type="compositionally biased region" description="Low complexity" evidence="1">
    <location>
        <begin position="340"/>
        <end position="354"/>
    </location>
</feature>
<sequence>MFPNQPGPYAFQQPQHRSRSPPTKRTKSNGMVITRYPLPQGYHPPAQPQHPFPQPQGWAQQPHVFRSGGNVGYIPPPTPQHHPLQHPFGRMYQPPHPPPSHPPTHQPLTPYPSEYHADPTSGIQFTDPPVPPEDFAEVASQENGLEYEYHGELSYYWAYPNEIVPELSLGIIGWHPAWPSKRPLPSLVEDGNLDTWAQRVLRPDEETSVSDYCTTSAIGETLLSVRHTSLWEECKDELIFREYPNECTEYFSPKALELHWQNRPDSRWTAEGGRSPTPELSRGPTPAVPAEPGDYPSDRRTGPSSDRDALQDARRQSDPLDVFEEIVRAQKHTSQPPDASSNHSRSQSISSQQSEKLTRPKPLPAVRDQGQEDILARLGVTGSPKTVYQTPGPAFGPPPSSNTSTQAGNSRNSSLDSGSERPQSPAKRSSRDAWSTAPAPRNIGYPPIRRPQQQRRHDSQNSNHDSARDMEVDDDATPRPKKTWTGENRKRSYADSLAGAARHDEDDDERTPKQRKTSREVPYADRW</sequence>
<organism evidence="2 3">
    <name type="scientific">Lecanosticta acicola</name>
    <dbReference type="NCBI Taxonomy" id="111012"/>
    <lineage>
        <taxon>Eukaryota</taxon>
        <taxon>Fungi</taxon>
        <taxon>Dikarya</taxon>
        <taxon>Ascomycota</taxon>
        <taxon>Pezizomycotina</taxon>
        <taxon>Dothideomycetes</taxon>
        <taxon>Dothideomycetidae</taxon>
        <taxon>Mycosphaerellales</taxon>
        <taxon>Mycosphaerellaceae</taxon>
        <taxon>Lecanosticta</taxon>
    </lineage>
</organism>
<feature type="region of interest" description="Disordered" evidence="1">
    <location>
        <begin position="1"/>
        <end position="71"/>
    </location>
</feature>
<dbReference type="AlphaFoldDB" id="A0AAI8Z2Q5"/>
<protein>
    <submittedName>
        <fullName evidence="2">Uncharacterized protein</fullName>
    </submittedName>
</protein>
<gene>
    <name evidence="2" type="ORF">LECACI_7A006554</name>
</gene>
<evidence type="ECO:0000313" key="2">
    <source>
        <dbReference type="EMBL" id="CAK4031396.1"/>
    </source>
</evidence>
<name>A0AAI8Z2Q5_9PEZI</name>
<accession>A0AAI8Z2Q5</accession>
<reference evidence="2" key="1">
    <citation type="submission" date="2023-11" db="EMBL/GenBank/DDBJ databases">
        <authorList>
            <person name="Alioto T."/>
            <person name="Alioto T."/>
            <person name="Gomez Garrido J."/>
        </authorList>
    </citation>
    <scope>NUCLEOTIDE SEQUENCE</scope>
</reference>
<feature type="region of interest" description="Disordered" evidence="1">
    <location>
        <begin position="266"/>
        <end position="527"/>
    </location>
</feature>
<evidence type="ECO:0000313" key="3">
    <source>
        <dbReference type="Proteomes" id="UP001296104"/>
    </source>
</evidence>
<feature type="compositionally biased region" description="Polar residues" evidence="1">
    <location>
        <begin position="401"/>
        <end position="422"/>
    </location>
</feature>
<dbReference type="EMBL" id="CAVMBE010000048">
    <property type="protein sequence ID" value="CAK4031396.1"/>
    <property type="molecule type" value="Genomic_DNA"/>
</dbReference>
<proteinExistence type="predicted"/>
<keyword evidence="3" id="KW-1185">Reference proteome</keyword>
<feature type="compositionally biased region" description="Basic and acidic residues" evidence="1">
    <location>
        <begin position="455"/>
        <end position="470"/>
    </location>
</feature>
<feature type="compositionally biased region" description="Basic and acidic residues" evidence="1">
    <location>
        <begin position="296"/>
        <end position="318"/>
    </location>
</feature>
<feature type="compositionally biased region" description="Pro residues" evidence="1">
    <location>
        <begin position="45"/>
        <end position="54"/>
    </location>
</feature>
<dbReference type="Proteomes" id="UP001296104">
    <property type="component" value="Unassembled WGS sequence"/>
</dbReference>
<feature type="compositionally biased region" description="Basic residues" evidence="1">
    <location>
        <begin position="16"/>
        <end position="27"/>
    </location>
</feature>
<feature type="compositionally biased region" description="Basic and acidic residues" evidence="1">
    <location>
        <begin position="517"/>
        <end position="527"/>
    </location>
</feature>
<comment type="caution">
    <text evidence="2">The sequence shown here is derived from an EMBL/GenBank/DDBJ whole genome shotgun (WGS) entry which is preliminary data.</text>
</comment>